<proteinExistence type="inferred from homology"/>
<keyword evidence="6" id="KW-1152">Outer capsid protein</keyword>
<comment type="function">
    <text evidence="1">The VP4 protein is one of the five proteins (with VP1, VP3, VP6 and VP7) which form the inner capsid of the virus.</text>
</comment>
<dbReference type="Gene3D" id="1.20.1280.200">
    <property type="entry name" value="Orbivirus VP4 core protein, C-terminal domain"/>
    <property type="match status" value="1"/>
</dbReference>
<evidence type="ECO:0000256" key="1">
    <source>
        <dbReference type="ARBA" id="ARBA00002541"/>
    </source>
</evidence>
<dbReference type="InterPro" id="IPR043026">
    <property type="entry name" value="Orbi_VP4_C"/>
</dbReference>
<name>A0A077JHF2_9REOV</name>
<organism evidence="8 9">
    <name type="scientific">Koyama Hill virus</name>
    <dbReference type="NCBI Taxonomy" id="1435294"/>
    <lineage>
        <taxon>Viruses</taxon>
        <taxon>Riboviria</taxon>
        <taxon>Orthornavirae</taxon>
        <taxon>Duplornaviricota</taxon>
        <taxon>Resentoviricetes</taxon>
        <taxon>Reovirales</taxon>
        <taxon>Sedoreoviridae</taxon>
        <taxon>Orbivirus</taxon>
        <taxon>Orbivirus umatillaense</taxon>
        <taxon>Umatilla virus</taxon>
    </lineage>
</organism>
<evidence type="ECO:0000256" key="2">
    <source>
        <dbReference type="ARBA" id="ARBA00004328"/>
    </source>
</evidence>
<dbReference type="GO" id="GO:0039624">
    <property type="term" value="C:viral outer capsid"/>
    <property type="evidence" value="ECO:0007669"/>
    <property type="project" value="UniProtKB-KW"/>
</dbReference>
<sequence>MSHAVIHLSGSLEHLAGKLFLPTWKIEQSKSVNDLWIENGRYFTDVYATGKLHDITLRQARGHGMLFVTYGDDSTRLRDAIAPRDIHIPKGSLDLNGSEVHKSLERIIGSKRVKLRAEFGNILRKYAFKRCTTFHGSEVETVTKADPRRHKVYGLPILCPMIDKIGVKDRDIFTDDGACDEKLVSMLDYAVYSCDVVYYVGCGDLRTLRIFQRRDPSRFARVHWVCIDPIAPEYDSRNVSVYRDLIREPKDLLKYKRSGREHLLLWDVRSDRGGISPWEWEDRCLEEDALGEEVARNNKSWLHMAITKRRIPQYQNQIAVYGSCLLPQPGAPQNMFELRNVIIHHDAPSLVDRRHLNEAQLMHVNVRKSQEFIHKFHGLERGRRLKRSIIETLHIMRENGLTSQNRERRCDLFYLTNKLNETEQTKIESVLMDSQIATVWVGDVQPYGYDDFKMDRRLLMLRYSSEDRLVIDGNGFILLLMWQGDESAKQARYDPFWAEQFCVICRYVDFDRNLPDISLCRFIGLRAESSLMRIRSDHLHERTDLVKKLGLDVSGHLYVTLVSGRYCVDLLWWFRMIMEWSSLSAKDKLRKMKERQVEVIEWKDDKADEPWHVREDLIAALRHAQTAANLSSTDVHRWIMYLHGFSLK</sequence>
<keyword evidence="5" id="KW-0167">Capsid protein</keyword>
<accession>A0A077JHF2</accession>
<protein>
    <recommendedName>
        <fullName evidence="4">Core protein VP4</fullName>
    </recommendedName>
</protein>
<evidence type="ECO:0000256" key="3">
    <source>
        <dbReference type="ARBA" id="ARBA00009708"/>
    </source>
</evidence>
<dbReference type="Pfam" id="PF05059">
    <property type="entry name" value="Orbi_VP4"/>
    <property type="match status" value="1"/>
</dbReference>
<dbReference type="Gene3D" id="3.40.50.150">
    <property type="entry name" value="Vaccinia Virus protein VP39"/>
    <property type="match status" value="1"/>
</dbReference>
<evidence type="ECO:0000256" key="4">
    <source>
        <dbReference type="ARBA" id="ARBA00021787"/>
    </source>
</evidence>
<dbReference type="EMBL" id="AB894488">
    <property type="protein sequence ID" value="BAP18635.1"/>
    <property type="molecule type" value="Genomic_RNA"/>
</dbReference>
<evidence type="ECO:0000313" key="8">
    <source>
        <dbReference type="EMBL" id="BAP18635.1"/>
    </source>
</evidence>
<evidence type="ECO:0000256" key="7">
    <source>
        <dbReference type="ARBA" id="ARBA00022844"/>
    </source>
</evidence>
<dbReference type="Proteomes" id="UP000146808">
    <property type="component" value="Genome"/>
</dbReference>
<comment type="similarity">
    <text evidence="3">Belongs to the orbivirus VP4 family.</text>
</comment>
<evidence type="ECO:0000256" key="5">
    <source>
        <dbReference type="ARBA" id="ARBA00022561"/>
    </source>
</evidence>
<dbReference type="InterPro" id="IPR029063">
    <property type="entry name" value="SAM-dependent_MTases_sf"/>
</dbReference>
<comment type="subcellular location">
    <subcellularLocation>
        <location evidence="2">Virion</location>
    </subcellularLocation>
</comment>
<reference evidence="8 9" key="1">
    <citation type="journal article" date="2014" name="Arch. Virol.">
        <title>First isolation and characterization of a mosquito-borne orbivirus belonging to the species Umatilla virus in East Asia.</title>
        <authorList>
            <person name="Ejiri H."/>
            <person name="Kuwata R."/>
            <person name="Tsuda Y."/>
            <person name="Sasaki T."/>
            <person name="Kobayashi M."/>
            <person name="Sato Y."/>
            <person name="Sawabe K."/>
            <person name="Isawa H."/>
        </authorList>
    </citation>
    <scope>NUCLEOTIDE SEQUENCE [LARGE SCALE GENOMIC DNA]</scope>
    <source>
        <strain evidence="8">S7</strain>
    </source>
</reference>
<dbReference type="InterPro" id="IPR007753">
    <property type="entry name" value="Orbi_VP4"/>
</dbReference>
<evidence type="ECO:0000256" key="6">
    <source>
        <dbReference type="ARBA" id="ARBA00022770"/>
    </source>
</evidence>
<evidence type="ECO:0000313" key="9">
    <source>
        <dbReference type="Proteomes" id="UP000146808"/>
    </source>
</evidence>
<gene>
    <name evidence="8" type="primary">VP4</name>
</gene>
<keyword evidence="7" id="KW-0946">Virion</keyword>
<dbReference type="CDD" id="cd20758">
    <property type="entry name" value="capping_2-OMTase_Orbivirus"/>
    <property type="match status" value="1"/>
</dbReference>